<dbReference type="STRING" id="1432141.A0A015KAE2"/>
<dbReference type="Pfam" id="PF05699">
    <property type="entry name" value="Dimer_Tnp_hAT"/>
    <property type="match status" value="1"/>
</dbReference>
<name>A0A015KAE2_RHIIW</name>
<dbReference type="HOGENOM" id="CLU_009123_4_1_1"/>
<dbReference type="GO" id="GO:0046983">
    <property type="term" value="F:protein dimerization activity"/>
    <property type="evidence" value="ECO:0007669"/>
    <property type="project" value="InterPro"/>
</dbReference>
<reference evidence="2 3" key="1">
    <citation type="submission" date="2014-02" db="EMBL/GenBank/DDBJ databases">
        <title>Single nucleus genome sequencing reveals high similarity among nuclei of an endomycorrhizal fungus.</title>
        <authorList>
            <person name="Lin K."/>
            <person name="Geurts R."/>
            <person name="Zhang Z."/>
            <person name="Limpens E."/>
            <person name="Saunders D.G."/>
            <person name="Mu D."/>
            <person name="Pang E."/>
            <person name="Cao H."/>
            <person name="Cha H."/>
            <person name="Lin T."/>
            <person name="Zhou Q."/>
            <person name="Shang Y."/>
            <person name="Li Y."/>
            <person name="Ivanov S."/>
            <person name="Sharma T."/>
            <person name="Velzen R.V."/>
            <person name="Ruijter N.D."/>
            <person name="Aanen D.K."/>
            <person name="Win J."/>
            <person name="Kamoun S."/>
            <person name="Bisseling T."/>
            <person name="Huang S."/>
        </authorList>
    </citation>
    <scope>NUCLEOTIDE SEQUENCE [LARGE SCALE GENOMIC DNA]</scope>
    <source>
        <strain evidence="3">DAOM197198w</strain>
    </source>
</reference>
<dbReference type="PANTHER" id="PTHR23272:SF21">
    <property type="entry name" value="BED ZINC FINGER AND HAT DIMERIZATION DOMAIN-CONTAINING PROTEIN"/>
    <property type="match status" value="1"/>
</dbReference>
<proteinExistence type="predicted"/>
<feature type="domain" description="HAT C-terminal dimerisation" evidence="1">
    <location>
        <begin position="91"/>
        <end position="170"/>
    </location>
</feature>
<dbReference type="PANTHER" id="PTHR23272">
    <property type="entry name" value="BED FINGER-RELATED"/>
    <property type="match status" value="1"/>
</dbReference>
<comment type="caution">
    <text evidence="2">The sequence shown here is derived from an EMBL/GenBank/DDBJ whole genome shotgun (WGS) entry which is preliminary data.</text>
</comment>
<evidence type="ECO:0000313" key="2">
    <source>
        <dbReference type="EMBL" id="EXX64424.1"/>
    </source>
</evidence>
<dbReference type="OMA" id="RWICIHE"/>
<dbReference type="InterPro" id="IPR012337">
    <property type="entry name" value="RNaseH-like_sf"/>
</dbReference>
<accession>A0A015KAE2</accession>
<gene>
    <name evidence="2" type="ORF">RirG_142850</name>
</gene>
<dbReference type="InterPro" id="IPR008906">
    <property type="entry name" value="HATC_C_dom"/>
</dbReference>
<sequence length="176" mass="20448">MQKLKKYYKHTDALVYTISTILDLRLKLTYHKDNNWEEEFIIEARKAISDVYEKQYAPVTNDTAENNASSEDDDLFCHIYKKWRLSNNENELDIYLGSPVAFGEVNLLQWLKLNEPQFPNLSLMARDFLAIPTTSVPIERAFSGGTDLITTKRCNLSAETIQACMCLKSWWKLNKN</sequence>
<organism evidence="2 3">
    <name type="scientific">Rhizophagus irregularis (strain DAOM 197198w)</name>
    <name type="common">Glomus intraradices</name>
    <dbReference type="NCBI Taxonomy" id="1432141"/>
    <lineage>
        <taxon>Eukaryota</taxon>
        <taxon>Fungi</taxon>
        <taxon>Fungi incertae sedis</taxon>
        <taxon>Mucoromycota</taxon>
        <taxon>Glomeromycotina</taxon>
        <taxon>Glomeromycetes</taxon>
        <taxon>Glomerales</taxon>
        <taxon>Glomeraceae</taxon>
        <taxon>Rhizophagus</taxon>
    </lineage>
</organism>
<protein>
    <recommendedName>
        <fullName evidence="1">HAT C-terminal dimerisation domain-containing protein</fullName>
    </recommendedName>
</protein>
<evidence type="ECO:0000259" key="1">
    <source>
        <dbReference type="Pfam" id="PF05699"/>
    </source>
</evidence>
<dbReference type="SUPFAM" id="SSF53098">
    <property type="entry name" value="Ribonuclease H-like"/>
    <property type="match status" value="1"/>
</dbReference>
<dbReference type="Proteomes" id="UP000022910">
    <property type="component" value="Unassembled WGS sequence"/>
</dbReference>
<dbReference type="AlphaFoldDB" id="A0A015KAE2"/>
<keyword evidence="3" id="KW-1185">Reference proteome</keyword>
<evidence type="ECO:0000313" key="3">
    <source>
        <dbReference type="Proteomes" id="UP000022910"/>
    </source>
</evidence>
<dbReference type="EMBL" id="JEMT01023231">
    <property type="protein sequence ID" value="EXX64424.1"/>
    <property type="molecule type" value="Genomic_DNA"/>
</dbReference>